<dbReference type="Gene3D" id="3.10.20.90">
    <property type="entry name" value="Phosphatidylinositol 3-kinase Catalytic Subunit, Chain A, domain 1"/>
    <property type="match status" value="1"/>
</dbReference>
<feature type="non-terminal residue" evidence="2">
    <location>
        <position position="1"/>
    </location>
</feature>
<comment type="caution">
    <text evidence="2">The sequence shown here is derived from an EMBL/GenBank/DDBJ whole genome shotgun (WGS) entry which is preliminary data.</text>
</comment>
<dbReference type="STRING" id="4846.A0A367JCF2"/>
<dbReference type="Pfam" id="PF11976">
    <property type="entry name" value="Rad60-SLD"/>
    <property type="match status" value="1"/>
</dbReference>
<evidence type="ECO:0000313" key="2">
    <source>
        <dbReference type="EMBL" id="RCH87618.1"/>
    </source>
</evidence>
<sequence>YKEAKVFLKGTPAGLDMVGPKTHVMKVYPLELWQEKSKEEDERISKKQWKSSQPKTENIVLVEQDTKIMINLKGSDRTEVKIRVKPSTLLSAVTERYKIVKRMDGFIQLYFQGELLSLDSTISETELEDEDVLQVVVKGQEFL</sequence>
<dbReference type="InterPro" id="IPR029071">
    <property type="entry name" value="Ubiquitin-like_domsf"/>
</dbReference>
<dbReference type="EMBL" id="PJQM01003680">
    <property type="protein sequence ID" value="RCH87618.1"/>
    <property type="molecule type" value="Genomic_DNA"/>
</dbReference>
<evidence type="ECO:0000313" key="3">
    <source>
        <dbReference type="Proteomes" id="UP000253551"/>
    </source>
</evidence>
<dbReference type="InterPro" id="IPR022617">
    <property type="entry name" value="Rad60/SUMO-like_dom"/>
</dbReference>
<organism evidence="2 3">
    <name type="scientific">Rhizopus stolonifer</name>
    <name type="common">Rhizopus nigricans</name>
    <dbReference type="NCBI Taxonomy" id="4846"/>
    <lineage>
        <taxon>Eukaryota</taxon>
        <taxon>Fungi</taxon>
        <taxon>Fungi incertae sedis</taxon>
        <taxon>Mucoromycota</taxon>
        <taxon>Mucoromycotina</taxon>
        <taxon>Mucoromycetes</taxon>
        <taxon>Mucorales</taxon>
        <taxon>Mucorineae</taxon>
        <taxon>Rhizopodaceae</taxon>
        <taxon>Rhizopus</taxon>
    </lineage>
</organism>
<dbReference type="Proteomes" id="UP000253551">
    <property type="component" value="Unassembled WGS sequence"/>
</dbReference>
<feature type="domain" description="Ubiquitin-like" evidence="1">
    <location>
        <begin position="68"/>
        <end position="138"/>
    </location>
</feature>
<dbReference type="InterPro" id="IPR000626">
    <property type="entry name" value="Ubiquitin-like_dom"/>
</dbReference>
<accession>A0A367JCF2</accession>
<dbReference type="PROSITE" id="PS50053">
    <property type="entry name" value="UBIQUITIN_2"/>
    <property type="match status" value="1"/>
</dbReference>
<evidence type="ECO:0000259" key="1">
    <source>
        <dbReference type="PROSITE" id="PS50053"/>
    </source>
</evidence>
<dbReference type="AlphaFoldDB" id="A0A367JCF2"/>
<proteinExistence type="predicted"/>
<gene>
    <name evidence="2" type="ORF">CU098_000436</name>
</gene>
<name>A0A367JCF2_RHIST</name>
<protein>
    <recommendedName>
        <fullName evidence="1">Ubiquitin-like domain-containing protein</fullName>
    </recommendedName>
</protein>
<reference evidence="2 3" key="1">
    <citation type="journal article" date="2018" name="G3 (Bethesda)">
        <title>Phylogenetic and Phylogenomic Definition of Rhizopus Species.</title>
        <authorList>
            <person name="Gryganskyi A.P."/>
            <person name="Golan J."/>
            <person name="Dolatabadi S."/>
            <person name="Mondo S."/>
            <person name="Robb S."/>
            <person name="Idnurm A."/>
            <person name="Muszewska A."/>
            <person name="Steczkiewicz K."/>
            <person name="Masonjones S."/>
            <person name="Liao H.L."/>
            <person name="Gajdeczka M.T."/>
            <person name="Anike F."/>
            <person name="Vuek A."/>
            <person name="Anishchenko I.M."/>
            <person name="Voigt K."/>
            <person name="de Hoog G.S."/>
            <person name="Smith M.E."/>
            <person name="Heitman J."/>
            <person name="Vilgalys R."/>
            <person name="Stajich J.E."/>
        </authorList>
    </citation>
    <scope>NUCLEOTIDE SEQUENCE [LARGE SCALE GENOMIC DNA]</scope>
    <source>
        <strain evidence="2 3">LSU 92-RS-03</strain>
    </source>
</reference>
<keyword evidence="3" id="KW-1185">Reference proteome</keyword>
<dbReference type="SUPFAM" id="SSF54236">
    <property type="entry name" value="Ubiquitin-like"/>
    <property type="match status" value="1"/>
</dbReference>
<dbReference type="OrthoDB" id="3365399at2759"/>